<feature type="domain" description="TRUD" evidence="5">
    <location>
        <begin position="329"/>
        <end position="533"/>
    </location>
</feature>
<dbReference type="InterPro" id="IPR001656">
    <property type="entry name" value="PsdUridine_synth_TruD"/>
</dbReference>
<dbReference type="OMA" id="WINYFGH"/>
<dbReference type="STRING" id="670386.D3BIM4"/>
<proteinExistence type="inferred from homology"/>
<dbReference type="AlphaFoldDB" id="D3BIM4"/>
<dbReference type="InterPro" id="IPR042214">
    <property type="entry name" value="TruD_catalytic"/>
</dbReference>
<dbReference type="PIRSF" id="PIRSF037016">
    <property type="entry name" value="Pseudouridin_synth_euk_prd"/>
    <property type="match status" value="1"/>
</dbReference>
<dbReference type="CDD" id="cd02576">
    <property type="entry name" value="PseudoU_synth_ScPUS7"/>
    <property type="match status" value="1"/>
</dbReference>
<keyword evidence="2" id="KW-0819">tRNA processing</keyword>
<dbReference type="PANTHER" id="PTHR13326:SF21">
    <property type="entry name" value="PSEUDOURIDYLATE SYNTHASE PUS7L"/>
    <property type="match status" value="1"/>
</dbReference>
<evidence type="ECO:0000256" key="4">
    <source>
        <dbReference type="SAM" id="MobiDB-lite"/>
    </source>
</evidence>
<feature type="compositionally biased region" description="Basic and acidic residues" evidence="4">
    <location>
        <begin position="635"/>
        <end position="665"/>
    </location>
</feature>
<gene>
    <name evidence="6" type="primary">pus7</name>
    <name evidence="6" type="ORF">PPL_08103</name>
</gene>
<evidence type="ECO:0000256" key="3">
    <source>
        <dbReference type="ARBA" id="ARBA00023235"/>
    </source>
</evidence>
<dbReference type="GO" id="GO:0008033">
    <property type="term" value="P:tRNA processing"/>
    <property type="evidence" value="ECO:0007669"/>
    <property type="project" value="UniProtKB-KW"/>
</dbReference>
<dbReference type="FunFam" id="3.30.2350.20:FF:000003">
    <property type="entry name" value="Pseudouridylate synthase 7 homolog"/>
    <property type="match status" value="1"/>
</dbReference>
<dbReference type="PROSITE" id="PS01268">
    <property type="entry name" value="UPF0024"/>
    <property type="match status" value="1"/>
</dbReference>
<feature type="region of interest" description="Disordered" evidence="4">
    <location>
        <begin position="613"/>
        <end position="665"/>
    </location>
</feature>
<dbReference type="InterPro" id="IPR020103">
    <property type="entry name" value="PsdUridine_synth_cat_dom_sf"/>
</dbReference>
<dbReference type="InterPro" id="IPR011760">
    <property type="entry name" value="PsdUridine_synth_TruD_insert"/>
</dbReference>
<evidence type="ECO:0000259" key="5">
    <source>
        <dbReference type="PROSITE" id="PS50984"/>
    </source>
</evidence>
<feature type="compositionally biased region" description="Basic and acidic residues" evidence="4">
    <location>
        <begin position="96"/>
        <end position="114"/>
    </location>
</feature>
<protein>
    <submittedName>
        <fullName evidence="6">tRNA pseudouridine synthase D</fullName>
    </submittedName>
</protein>
<evidence type="ECO:0000313" key="7">
    <source>
        <dbReference type="Proteomes" id="UP000001396"/>
    </source>
</evidence>
<comment type="similarity">
    <text evidence="1">Belongs to the pseudouridine synthase TruD family.</text>
</comment>
<feature type="region of interest" description="Disordered" evidence="4">
    <location>
        <begin position="1"/>
        <end position="45"/>
    </location>
</feature>
<dbReference type="FunCoup" id="D3BIM4">
    <property type="interactions" value="852"/>
</dbReference>
<dbReference type="PANTHER" id="PTHR13326">
    <property type="entry name" value="TRNA PSEUDOURIDINE SYNTHASE D"/>
    <property type="match status" value="1"/>
</dbReference>
<feature type="compositionally biased region" description="Acidic residues" evidence="4">
    <location>
        <begin position="446"/>
        <end position="457"/>
    </location>
</feature>
<dbReference type="Proteomes" id="UP000001396">
    <property type="component" value="Unassembled WGS sequence"/>
</dbReference>
<evidence type="ECO:0000313" key="6">
    <source>
        <dbReference type="EMBL" id="EFA78648.1"/>
    </source>
</evidence>
<feature type="region of interest" description="Disordered" evidence="4">
    <location>
        <begin position="425"/>
        <end position="457"/>
    </location>
</feature>
<sequence>MSSSDENIKMEDVGEQQQITTTTTSTDSTTTSIPTPPQRNPINNRTEKSVGIECFLGTSAPWTGILKQRYDDFIVNEIDINGNVITLNSITDTEPTEEKEPEKPKVQEETKPETEVVEQPTISEKVVKDLEDIVGNEQATKFLEFVNVTSKSNPKSKFLFDLIQDKEKRTSLHLLIKHSFRMISETENSCVKVLSSSRGSRGDNRDAWPAGRPKYLQFVLFKENKESMDAFNIISKQLKVNQRIFSMAGTKDKRGVTTQSVTAFKMNHKRLLGVNSRLYGMKVGGDFKYVDKHLQLGDLSGNRFTIVIRDISADDQLVESSVEQFKKTGFINYYGLQRFGTGSVSTHQIGKSIIRGEWEEVIKLMLYPREGEKEELRVARQKYKDSGDVKALMRSLPKMTSERIKLYGHELPVVGDLVAVDIDKKAKDDNEANNNNNEGESNVLEDAQDEEVPDDDDSDFHIVHVTEEDVKAGRYNISQVVLPMFGNDVLYPLNKIGELYKQVIAEDNITEKNFTNKSRIYNLKGSYRKIISFANDIQYKTFRYDDYTKALTINDLERLNGKEEPQDQPNGKFRALRISFNLPTSSYATMAYRELLKLTTDILPQVALGENSKQAISNNNNNDSSTINEDNAESNENKKRKIDEVVSKEEKEEEDKNKIKIEKTI</sequence>
<dbReference type="Pfam" id="PF01142">
    <property type="entry name" value="TruD"/>
    <property type="match status" value="2"/>
</dbReference>
<dbReference type="GO" id="GO:0009982">
    <property type="term" value="F:pseudouridine synthase activity"/>
    <property type="evidence" value="ECO:0007669"/>
    <property type="project" value="InterPro"/>
</dbReference>
<evidence type="ECO:0000256" key="1">
    <source>
        <dbReference type="ARBA" id="ARBA00007953"/>
    </source>
</evidence>
<dbReference type="RefSeq" id="XP_020430772.1">
    <property type="nucleotide sequence ID" value="XM_020578933.1"/>
</dbReference>
<feature type="region of interest" description="Disordered" evidence="4">
    <location>
        <begin position="89"/>
        <end position="119"/>
    </location>
</feature>
<feature type="compositionally biased region" description="Low complexity" evidence="4">
    <location>
        <begin position="613"/>
        <end position="629"/>
    </location>
</feature>
<dbReference type="GO" id="GO:0003723">
    <property type="term" value="F:RNA binding"/>
    <property type="evidence" value="ECO:0007669"/>
    <property type="project" value="InterPro"/>
</dbReference>
<dbReference type="Gene3D" id="3.30.2350.20">
    <property type="entry name" value="TruD, catalytic domain"/>
    <property type="match status" value="1"/>
</dbReference>
<dbReference type="SUPFAM" id="SSF55120">
    <property type="entry name" value="Pseudouridine synthase"/>
    <property type="match status" value="1"/>
</dbReference>
<name>D3BIM4_HETP5</name>
<organism evidence="6 7">
    <name type="scientific">Heterostelium pallidum (strain ATCC 26659 / Pp 5 / PN500)</name>
    <name type="common">Cellular slime mold</name>
    <name type="synonym">Polysphondylium pallidum</name>
    <dbReference type="NCBI Taxonomy" id="670386"/>
    <lineage>
        <taxon>Eukaryota</taxon>
        <taxon>Amoebozoa</taxon>
        <taxon>Evosea</taxon>
        <taxon>Eumycetozoa</taxon>
        <taxon>Dictyostelia</taxon>
        <taxon>Acytosteliales</taxon>
        <taxon>Acytosteliaceae</taxon>
        <taxon>Heterostelium</taxon>
    </lineage>
</organism>
<accession>D3BIM4</accession>
<keyword evidence="3" id="KW-0413">Isomerase</keyword>
<evidence type="ECO:0000256" key="2">
    <source>
        <dbReference type="ARBA" id="ARBA00022694"/>
    </source>
</evidence>
<dbReference type="GO" id="GO:0001522">
    <property type="term" value="P:pseudouridine synthesis"/>
    <property type="evidence" value="ECO:0007669"/>
    <property type="project" value="InterPro"/>
</dbReference>
<dbReference type="GO" id="GO:0005634">
    <property type="term" value="C:nucleus"/>
    <property type="evidence" value="ECO:0007669"/>
    <property type="project" value="TreeGrafter"/>
</dbReference>
<dbReference type="InterPro" id="IPR020119">
    <property type="entry name" value="PsdUridine_synth_TruD_CS"/>
</dbReference>
<feature type="compositionally biased region" description="Low complexity" evidence="4">
    <location>
        <begin position="16"/>
        <end position="33"/>
    </location>
</feature>
<dbReference type="GeneID" id="31363583"/>
<comment type="caution">
    <text evidence="6">The sequence shown here is derived from an EMBL/GenBank/DDBJ whole genome shotgun (WGS) entry which is preliminary data.</text>
</comment>
<feature type="compositionally biased region" description="Basic and acidic residues" evidence="4">
    <location>
        <begin position="1"/>
        <end position="12"/>
    </location>
</feature>
<dbReference type="PROSITE" id="PS50984">
    <property type="entry name" value="TRUD"/>
    <property type="match status" value="1"/>
</dbReference>
<keyword evidence="7" id="KW-1185">Reference proteome</keyword>
<reference evidence="6 7" key="1">
    <citation type="journal article" date="2011" name="Genome Res.">
        <title>Phylogeny-wide analysis of social amoeba genomes highlights ancient origins for complex intercellular communication.</title>
        <authorList>
            <person name="Heidel A.J."/>
            <person name="Lawal H.M."/>
            <person name="Felder M."/>
            <person name="Schilde C."/>
            <person name="Helps N.R."/>
            <person name="Tunggal B."/>
            <person name="Rivero F."/>
            <person name="John U."/>
            <person name="Schleicher M."/>
            <person name="Eichinger L."/>
            <person name="Platzer M."/>
            <person name="Noegel A.A."/>
            <person name="Schaap P."/>
            <person name="Gloeckner G."/>
        </authorList>
    </citation>
    <scope>NUCLEOTIDE SEQUENCE [LARGE SCALE GENOMIC DNA]</scope>
    <source>
        <strain evidence="7">ATCC 26659 / Pp 5 / PN500</strain>
    </source>
</reference>
<dbReference type="EMBL" id="ADBJ01000037">
    <property type="protein sequence ID" value="EFA78648.1"/>
    <property type="molecule type" value="Genomic_DNA"/>
</dbReference>
<dbReference type="InParanoid" id="D3BIM4"/>